<dbReference type="GO" id="GO:0005829">
    <property type="term" value="C:cytosol"/>
    <property type="evidence" value="ECO:0007669"/>
    <property type="project" value="TreeGrafter"/>
</dbReference>
<feature type="domain" description="ATP-citrate synthase citrate-binding" evidence="1">
    <location>
        <begin position="2"/>
        <end position="59"/>
    </location>
</feature>
<dbReference type="AlphaFoldDB" id="A0A3P8F3H3"/>
<sequence>MTEFKEQLKRHNIRIFVRRAGPNYQEGLRVMRELGRTIDIPIYVFGPETHMTAIVSMAFGLRQIPPPKVDHIQSSADTLSLYSYSGSGCEHKNSEKSTPVVTNQTRKVSELSSTITTATTTTTTTTTNGNNHETIYEEPLFTVKTKCLIWGLQVKAVQSIDDHQLKFYWGAKELFLPVYKYMLNAMHKHPDARVLVNFASLRVAYDICMEAMEVDCIVSSNYKENGISNEHNNTSIHNNINNNGLSVNEAQIKCIAIIAEGIPENMTRRLIQRSKERNILLIGPATINQLQKTNIQHYPLINFETFVSRRFCFVKIYLPTPVTPNGA</sequence>
<dbReference type="GO" id="GO:0006085">
    <property type="term" value="P:acetyl-CoA biosynthetic process"/>
    <property type="evidence" value="ECO:0007669"/>
    <property type="project" value="TreeGrafter"/>
</dbReference>
<dbReference type="Proteomes" id="UP000269396">
    <property type="component" value="Unassembled WGS sequence"/>
</dbReference>
<dbReference type="Gene3D" id="3.40.50.261">
    <property type="entry name" value="Succinyl-CoA synthetase domains"/>
    <property type="match status" value="1"/>
</dbReference>
<evidence type="ECO:0000259" key="1">
    <source>
        <dbReference type="Pfam" id="PF16114"/>
    </source>
</evidence>
<evidence type="ECO:0000313" key="2">
    <source>
        <dbReference type="EMBL" id="VDP63791.1"/>
    </source>
</evidence>
<dbReference type="Pfam" id="PF16114">
    <property type="entry name" value="Citrate_bind"/>
    <property type="match status" value="1"/>
</dbReference>
<dbReference type="PANTHER" id="PTHR23118">
    <property type="entry name" value="ATP-CITRATE SYNTHASE"/>
    <property type="match status" value="1"/>
</dbReference>
<proteinExistence type="predicted"/>
<keyword evidence="3" id="KW-1185">Reference proteome</keyword>
<dbReference type="InterPro" id="IPR032263">
    <property type="entry name" value="Citrate-bd"/>
</dbReference>
<dbReference type="GO" id="GO:0006633">
    <property type="term" value="P:fatty acid biosynthetic process"/>
    <property type="evidence" value="ECO:0007669"/>
    <property type="project" value="TreeGrafter"/>
</dbReference>
<gene>
    <name evidence="2" type="ORF">SMTD_LOCUS13549</name>
</gene>
<dbReference type="InterPro" id="IPR016102">
    <property type="entry name" value="Succinyl-CoA_synth-like"/>
</dbReference>
<name>A0A3P8F3H3_9TREM</name>
<organism evidence="2 3">
    <name type="scientific">Schistosoma mattheei</name>
    <dbReference type="NCBI Taxonomy" id="31246"/>
    <lineage>
        <taxon>Eukaryota</taxon>
        <taxon>Metazoa</taxon>
        <taxon>Spiralia</taxon>
        <taxon>Lophotrochozoa</taxon>
        <taxon>Platyhelminthes</taxon>
        <taxon>Trematoda</taxon>
        <taxon>Digenea</taxon>
        <taxon>Strigeidida</taxon>
        <taxon>Schistosomatoidea</taxon>
        <taxon>Schistosomatidae</taxon>
        <taxon>Schistosoma</taxon>
    </lineage>
</organism>
<dbReference type="Gene3D" id="3.40.50.720">
    <property type="entry name" value="NAD(P)-binding Rossmann-like Domain"/>
    <property type="match status" value="1"/>
</dbReference>
<accession>A0A3P8F3H3</accession>
<protein>
    <recommendedName>
        <fullName evidence="1">ATP-citrate synthase citrate-binding domain-containing protein</fullName>
    </recommendedName>
</protein>
<reference evidence="2 3" key="1">
    <citation type="submission" date="2018-11" db="EMBL/GenBank/DDBJ databases">
        <authorList>
            <consortium name="Pathogen Informatics"/>
        </authorList>
    </citation>
    <scope>NUCLEOTIDE SEQUENCE [LARGE SCALE GENOMIC DNA]</scope>
    <source>
        <strain>Denwood</strain>
        <strain evidence="3">Zambia</strain>
    </source>
</reference>
<dbReference type="EMBL" id="UZAL01033629">
    <property type="protein sequence ID" value="VDP63791.1"/>
    <property type="molecule type" value="Genomic_DNA"/>
</dbReference>
<dbReference type="PANTHER" id="PTHR23118:SF42">
    <property type="entry name" value="ATP-CITRATE SYNTHASE"/>
    <property type="match status" value="1"/>
</dbReference>
<dbReference type="GO" id="GO:0003878">
    <property type="term" value="F:ATP citrate synthase activity"/>
    <property type="evidence" value="ECO:0007669"/>
    <property type="project" value="TreeGrafter"/>
</dbReference>
<dbReference type="InterPro" id="IPR002020">
    <property type="entry name" value="Citrate_synthase"/>
</dbReference>
<evidence type="ECO:0000313" key="3">
    <source>
        <dbReference type="Proteomes" id="UP000269396"/>
    </source>
</evidence>